<dbReference type="EMBL" id="BAABAL010000026">
    <property type="protein sequence ID" value="GAA4035183.1"/>
    <property type="molecule type" value="Genomic_DNA"/>
</dbReference>
<reference evidence="2" key="1">
    <citation type="journal article" date="2019" name="Int. J. Syst. Evol. Microbiol.">
        <title>The Global Catalogue of Microorganisms (GCM) 10K type strain sequencing project: providing services to taxonomists for standard genome sequencing and annotation.</title>
        <authorList>
            <consortium name="The Broad Institute Genomics Platform"/>
            <consortium name="The Broad Institute Genome Sequencing Center for Infectious Disease"/>
            <person name="Wu L."/>
            <person name="Ma J."/>
        </authorList>
    </citation>
    <scope>NUCLEOTIDE SEQUENCE [LARGE SCALE GENOMIC DNA]</scope>
    <source>
        <strain evidence="2">JCM 17342</strain>
    </source>
</reference>
<dbReference type="RefSeq" id="WP_344885246.1">
    <property type="nucleotide sequence ID" value="NZ_BAABAL010000026.1"/>
</dbReference>
<accession>A0ABP7U3C8</accession>
<sequence length="207" mass="21844">MLAEIFARAARGEYPAADGSFRVVVPEQDGLSAVIAFSAHHVIVTDADPDWVASVLPADDLSAPLNPPFLTELCAKTGRVVNNTDQVLVADHLDGSPELELTPDFDSEHERAIRAHGLRTDVRVWTCAGGMVLVGRGLGGRWEVAAEVDERARVKGLGRALFTAARTLVPPGEPVWAQVAPGNAASARAVLAAGYRPVGAEALLLRG</sequence>
<organism evidence="1 2">
    <name type="scientific">Allokutzneria multivorans</name>
    <dbReference type="NCBI Taxonomy" id="1142134"/>
    <lineage>
        <taxon>Bacteria</taxon>
        <taxon>Bacillati</taxon>
        <taxon>Actinomycetota</taxon>
        <taxon>Actinomycetes</taxon>
        <taxon>Pseudonocardiales</taxon>
        <taxon>Pseudonocardiaceae</taxon>
        <taxon>Allokutzneria</taxon>
    </lineage>
</organism>
<proteinExistence type="predicted"/>
<dbReference type="Gene3D" id="3.40.630.30">
    <property type="match status" value="1"/>
</dbReference>
<name>A0ABP7U3C8_9PSEU</name>
<dbReference type="Proteomes" id="UP001501747">
    <property type="component" value="Unassembled WGS sequence"/>
</dbReference>
<evidence type="ECO:0000313" key="2">
    <source>
        <dbReference type="Proteomes" id="UP001501747"/>
    </source>
</evidence>
<comment type="caution">
    <text evidence="1">The sequence shown here is derived from an EMBL/GenBank/DDBJ whole genome shotgun (WGS) entry which is preliminary data.</text>
</comment>
<gene>
    <name evidence="1" type="ORF">GCM10022247_70850</name>
</gene>
<dbReference type="SUPFAM" id="SSF55729">
    <property type="entry name" value="Acyl-CoA N-acyltransferases (Nat)"/>
    <property type="match status" value="1"/>
</dbReference>
<dbReference type="InterPro" id="IPR016181">
    <property type="entry name" value="Acyl_CoA_acyltransferase"/>
</dbReference>
<protein>
    <submittedName>
        <fullName evidence="1">GNAT family N-acetyltransferase</fullName>
    </submittedName>
</protein>
<evidence type="ECO:0000313" key="1">
    <source>
        <dbReference type="EMBL" id="GAA4035183.1"/>
    </source>
</evidence>
<keyword evidence="2" id="KW-1185">Reference proteome</keyword>